<dbReference type="SUPFAM" id="SSF51120">
    <property type="entry name" value="beta-Roll"/>
    <property type="match status" value="6"/>
</dbReference>
<dbReference type="PANTHER" id="PTHR38340">
    <property type="entry name" value="S-LAYER PROTEIN"/>
    <property type="match status" value="1"/>
</dbReference>
<feature type="region of interest" description="Disordered" evidence="8">
    <location>
        <begin position="1774"/>
        <end position="1801"/>
    </location>
</feature>
<evidence type="ECO:0000256" key="3">
    <source>
        <dbReference type="ARBA" id="ARBA00022525"/>
    </source>
</evidence>
<evidence type="ECO:0000313" key="9">
    <source>
        <dbReference type="EMBL" id="PWW03694.1"/>
    </source>
</evidence>
<dbReference type="PROSITE" id="PS00330">
    <property type="entry name" value="HEMOLYSIN_CALCIUM"/>
    <property type="match status" value="6"/>
</dbReference>
<protein>
    <submittedName>
        <fullName evidence="9">Ca2+-binding RTX toxin-like protein</fullName>
    </submittedName>
</protein>
<dbReference type="OrthoDB" id="223957at2"/>
<dbReference type="PRINTS" id="PR00313">
    <property type="entry name" value="CABNDNGRPT"/>
</dbReference>
<evidence type="ECO:0000256" key="1">
    <source>
        <dbReference type="ARBA" id="ARBA00004370"/>
    </source>
</evidence>
<evidence type="ECO:0000313" key="10">
    <source>
        <dbReference type="Proteomes" id="UP000246352"/>
    </source>
</evidence>
<dbReference type="InterPro" id="IPR001343">
    <property type="entry name" value="Hemolysn_Ca-bd"/>
</dbReference>
<keyword evidence="6" id="KW-0843">Virulence</keyword>
<feature type="region of interest" description="Disordered" evidence="8">
    <location>
        <begin position="2604"/>
        <end position="2625"/>
    </location>
</feature>
<keyword evidence="4" id="KW-0800">Toxin</keyword>
<dbReference type="PANTHER" id="PTHR38340:SF1">
    <property type="entry name" value="S-LAYER PROTEIN"/>
    <property type="match status" value="1"/>
</dbReference>
<evidence type="ECO:0000256" key="8">
    <source>
        <dbReference type="SAM" id="MobiDB-lite"/>
    </source>
</evidence>
<evidence type="ECO:0000256" key="6">
    <source>
        <dbReference type="ARBA" id="ARBA00023026"/>
    </source>
</evidence>
<accession>A0A317PSU7</accession>
<comment type="subcellular location">
    <subcellularLocation>
        <location evidence="1">Membrane</location>
    </subcellularLocation>
    <subcellularLocation>
        <location evidence="2">Secreted</location>
    </subcellularLocation>
</comment>
<keyword evidence="3" id="KW-0964">Secreted</keyword>
<dbReference type="InterPro" id="IPR050557">
    <property type="entry name" value="RTX_toxin/Mannuronan_C5-epim"/>
</dbReference>
<dbReference type="GO" id="GO:0016020">
    <property type="term" value="C:membrane"/>
    <property type="evidence" value="ECO:0007669"/>
    <property type="project" value="UniProtKB-SubCell"/>
</dbReference>
<keyword evidence="10" id="KW-1185">Reference proteome</keyword>
<evidence type="ECO:0000256" key="5">
    <source>
        <dbReference type="ARBA" id="ARBA00022737"/>
    </source>
</evidence>
<comment type="caution">
    <text evidence="9">The sequence shown here is derived from an EMBL/GenBank/DDBJ whole genome shotgun (WGS) entry which is preliminary data.</text>
</comment>
<dbReference type="GO" id="GO:0005576">
    <property type="term" value="C:extracellular region"/>
    <property type="evidence" value="ECO:0007669"/>
    <property type="project" value="UniProtKB-SubCell"/>
</dbReference>
<evidence type="ECO:0000256" key="4">
    <source>
        <dbReference type="ARBA" id="ARBA00022656"/>
    </source>
</evidence>
<organism evidence="9 10">
    <name type="scientific">Hoeflea marina</name>
    <dbReference type="NCBI Taxonomy" id="274592"/>
    <lineage>
        <taxon>Bacteria</taxon>
        <taxon>Pseudomonadati</taxon>
        <taxon>Pseudomonadota</taxon>
        <taxon>Alphaproteobacteria</taxon>
        <taxon>Hyphomicrobiales</taxon>
        <taxon>Rhizobiaceae</taxon>
        <taxon>Hoeflea</taxon>
    </lineage>
</organism>
<dbReference type="Gene3D" id="2.150.10.10">
    <property type="entry name" value="Serralysin-like metalloprotease, C-terminal"/>
    <property type="match status" value="6"/>
</dbReference>
<dbReference type="Pfam" id="PF00353">
    <property type="entry name" value="HemolysinCabind"/>
    <property type="match status" value="9"/>
</dbReference>
<feature type="region of interest" description="Disordered" evidence="8">
    <location>
        <begin position="1319"/>
        <end position="1357"/>
    </location>
</feature>
<dbReference type="InterPro" id="IPR018511">
    <property type="entry name" value="Hemolysin-typ_Ca-bd_CS"/>
</dbReference>
<proteinExistence type="predicted"/>
<dbReference type="EMBL" id="QGTR01000001">
    <property type="protein sequence ID" value="PWW03694.1"/>
    <property type="molecule type" value="Genomic_DNA"/>
</dbReference>
<dbReference type="InterPro" id="IPR011049">
    <property type="entry name" value="Serralysin-like_metalloprot_C"/>
</dbReference>
<sequence length="3194" mass="324412">MGGLVQTLNFAFTGRYDATDGNDTIVALGFAGYINAGAGNDIVDVGAVEARIYTGSGNDEIRGSVTVLHVEDTTGDLGLYGLFGYADISKTGDGSIHFGGLAGAVSVNHTGGYGDILYQGAAASNNIYRSGIRGNVDFYGAGGANHIENNVLYGGITFRGAGASNVLIRNGYAGGITFQGAGGYNLLKSTATFGDVTFEGAGAYNSISSEGYQGEVTFIGAGAYNEIYHSTTIGGTFFQGAGFYNSVTHIMVGGDGKTGGQLTFVGGGSYNRVMHGGVAGNTYFIGGGAYNEVTQSTDYGDVDFAGAGFYNSVTSNGYSGNVTFRGGGGANVIDHATAYGDTLFEGAGAANIVTRTGTSGNVTFRGAGAANVITHSTAQGNTRFEGAGAANIVTRTGTSGNVIFRGAGWANVITHSTAQGDTLFEGAGAANIVTRAGTSGNVIFRGAGAANVITHLTDSGDTLFEGGGIGNAVTRIGTSGNLIFHGAGAANVITQAVTNGDLDVVALGGGNLVTRTGGGSGHSQLALGGGANVATILGGDSVDATMVGGYNVLTTDVSGLTSAVLVGGYNVATVAGQADIQAFGIGNVITAGGTDSTIRAYGAANIIETKGSNNDVQAYGGFSIITQTDDPDAVSDPSAETAGGGIANPFQGMVDALTGFIDAGVSGLGDLMNGDTGGGFADAGGLTESLGIDGLDAGEAADEPELSDADLAELEGEGFDLDAELAARGRTRADLAKTGDAEAPSEQDPDADAILQSAMNGGPDGQAAANQAAAAGTLPDMAALTARHADTLAKADTTRDEAVAEQSELLAASTDVSDADPGASEDAYKATQEDFTTQAGGGTKFIFDDFNRYIVGGLANVLDTGDENDQVIAIGIGTNWLSTGGGDDFIFAGSILNFVDAGEGDDVAFLVGGMNIFRGGAGNDTAIMLGSLGNVALMGEGERDIAIELGLLNFATKDGNGDFYAIMAGGANVAYHGNAIGDDSESVGNFVAIMGGYLNVAHRQGDGLAVGIMGGNINSFSQKGDGTFVAVLLGKLNVATKVGDGDATFVMGGQLNIATRVGDNGVSTFVMGGQVNVATLSGNSDANFFMVGKLNVATVVGNGELSGVFLGQYNVVTKVGNGLVGVGMAGVGNVLTVVNSAQSDLWAVMAGRYNVVTKVGDGAMYVVGALSTANVVTNVGNGDLVSILSGTVNVVTKVGDADFAVMVSMGSLNVSTHVGNGLTAFVSYGKANVAVKVGDGTAVSLQAGQGNVTIQDGSGMLLGLGVASSFFGTDVDGKKRGEDLKEELALVPAIFDRKGTPSDFLSWLKEQLKTYLGDSTSTTQTTTTGTASPQDETASPPSGTPSTPPAKKTPSLNTLFTEQLESVRASLKDKEAMKKAVTHDGEGQAAANITIKAGDGDVAFAQFGTTRPAPPAPAATTSPAPRLADQLGGEAGEVIEKKDSIASRLLKSIALGSSYNILVQVGDGKTFTAQLGDGNLVVKVGHGHAGWDLGAGPDVFNVAYGNNNVAIEVNYHSIFDGGDLLGHVAAGNGGAYSTFSAQVLFGDRNLALKVGDGLTVRLLKGSGNVAIKVGHGNDVSIVKGNFNLVVRFGSVDPAMGSHSLNWLDGLNGGDGTETSVTGDADMTFAWHGFHVMAGRHNVNLDYGVSNDIYFSYAKPRRPSLDVNTAGFIGPRNLEDTEGFIGPHTRTPSMMEKISGIDLSWMSRATLGIPVPSPSQFASLAFLGFSLPSLSAKNIGDKYTNGNFGKRNAESQTNATVTKFGNLLGLESTPKKAVADETADPVEPKKKESGIQKGSQTSLESGLDIRLSMYDMNRIMVDSAKDGGNVVLAGRGSDVVFSIGNANLVFGDTAMSILDMSLASFFPAMGQAISLNELLAMFLVSSEKKDGKYQYNAAGVKVKRVMDPILAFIDYIQTWGDIGITVPYDSFGDFFNISYDANGLPSGEVDGNQIAADLAGMFWFDLTLPSSLFGGAIVAGIGTGVNYGLNQGVGAGDPTEWASGFLDQSGSLFNGWVELAAGSSSLDDLTISSDQSFEEGDISSLFTAQDGYPVITAVPNLPSLIKLFSDFGNIVQWGEGGAVDNLGEILVGLRPLTEDGDILIAKGNANLQFGGHGDDIIASMGEVSRAFGGEGDDILLSFGKYSYLTGNNGNDAMFAFGEYNVVHDMNGDNAIFVFGKKNDIRTGDGNDVVVVYGDKTKVRMGGGFNFGIVVGNKNSIYLSGDNIIFAIGGENNYYILGGLGSKNLIYNVGASVITIAPGGLVYAQFNGGLINGSAGKDFIGFGRDSLGGVLRGDGENVEAETSSWHGNDTIVLRGLDTYAWGGKGGTKDQDVFIVGYGLKDGVIQDAGGSKLGFGDETEDKIVLGERIGVADYSVSVLDAPVQFQRVGDDLLILMPDHVMFENGTAPLAKGELNSVTVKGYFSWGGGNAAQIVLSIWDSYFNGPDGVLEEWTAEYEAEAALGAEAIHTYSEHDFSDYTYLTSAGVADLIAKYETAKSSHAAWTDAELWASVWKDLWDAGTGKWKVSADGTGVKTSAAGEGLSDFKLGQDKGLMIAGGVASDLLIGTLLDDVLEGLDGDDALDGNAGNDILYGGKGNDRLFGREGDDTLHGGTGNDTLDGGEGSDTASYADATAAVVVDLLAKTATGGGGTDTMVSIENATGSDFDDVIYGDMAANKLIGGDGADQLFGRDGNDQIWGGRGDDIVTGATGDDELYGGDGNDLLRGGVGDDLLFGDAGDDILNGGAGNDTASFDGSTLAGGVVVSLVTGIATSSSGTDTLIDIENIVGTEFDDQLTGDAGVNLLMGGDGDDLLEGGLGNDKLDGGRGSDTASYHGAGTGVTVDLAAGTATGGAGSDTLSGIENVIGSSFDDVLKGDGNNNVLEGGRGNDTLAGGGGTDTASYVHVTGGLGVTVDLAAGTATGGAGSDTLSGIENVTGSNFDDVLTGDDGNNVLEGGLGNDRLSGGGGIDTASFIHATASVVVDLGAVGQGGIVTARVGASEVDELIGIEMIYGGGFGDTLTGDANGNLLDGAGGSDVLNGGAGNDVLIGGAGDDRMSGGAGSDMFMVWAADGKDRIASDGDDATTDVVSFQDDLSWEELWFSKSGDDLLVDILRGDGSSSVTLDGWYSGGAPSAAGVDGFLAADLQLSRAGVQQLVTAMAAWSASNTGGTNLDRLSALEQDNNVVAALAAWQAA</sequence>
<name>A0A317PSU7_9HYPH</name>
<dbReference type="GO" id="GO:0005509">
    <property type="term" value="F:calcium ion binding"/>
    <property type="evidence" value="ECO:0007669"/>
    <property type="project" value="InterPro"/>
</dbReference>
<dbReference type="GO" id="GO:0090729">
    <property type="term" value="F:toxin activity"/>
    <property type="evidence" value="ECO:0007669"/>
    <property type="project" value="UniProtKB-KW"/>
</dbReference>
<keyword evidence="5" id="KW-0677">Repeat</keyword>
<keyword evidence="7" id="KW-0472">Membrane</keyword>
<dbReference type="PRINTS" id="PR01488">
    <property type="entry name" value="RTXTOXINA"/>
</dbReference>
<feature type="compositionally biased region" description="Low complexity" evidence="8">
    <location>
        <begin position="1319"/>
        <end position="1341"/>
    </location>
</feature>
<evidence type="ECO:0000256" key="2">
    <source>
        <dbReference type="ARBA" id="ARBA00004613"/>
    </source>
</evidence>
<gene>
    <name evidence="9" type="ORF">DFR52_101380</name>
</gene>
<dbReference type="InterPro" id="IPR003995">
    <property type="entry name" value="RTX_toxin_determinant-A"/>
</dbReference>
<dbReference type="RefSeq" id="WP_158284828.1">
    <property type="nucleotide sequence ID" value="NZ_QGTR01000001.1"/>
</dbReference>
<dbReference type="Proteomes" id="UP000246352">
    <property type="component" value="Unassembled WGS sequence"/>
</dbReference>
<reference evidence="9 10" key="1">
    <citation type="submission" date="2018-05" db="EMBL/GenBank/DDBJ databases">
        <title>Genomic Encyclopedia of Type Strains, Phase IV (KMG-IV): sequencing the most valuable type-strain genomes for metagenomic binning, comparative biology and taxonomic classification.</title>
        <authorList>
            <person name="Goeker M."/>
        </authorList>
    </citation>
    <scope>NUCLEOTIDE SEQUENCE [LARGE SCALE GENOMIC DNA]</scope>
    <source>
        <strain evidence="9 10">DSM 16791</strain>
    </source>
</reference>
<evidence type="ECO:0000256" key="7">
    <source>
        <dbReference type="ARBA" id="ARBA00023136"/>
    </source>
</evidence>